<reference evidence="1" key="1">
    <citation type="submission" date="2021-06" db="EMBL/GenBank/DDBJ databases">
        <authorList>
            <person name="Kallberg Y."/>
            <person name="Tangrot J."/>
            <person name="Rosling A."/>
        </authorList>
    </citation>
    <scope>NUCLEOTIDE SEQUENCE</scope>
    <source>
        <strain evidence="1">MA453B</strain>
    </source>
</reference>
<feature type="non-terminal residue" evidence="1">
    <location>
        <position position="338"/>
    </location>
</feature>
<dbReference type="AlphaFoldDB" id="A0A9N9J1W9"/>
<comment type="caution">
    <text evidence="1">The sequence shown here is derived from an EMBL/GenBank/DDBJ whole genome shotgun (WGS) entry which is preliminary data.</text>
</comment>
<dbReference type="OrthoDB" id="2430840at2759"/>
<protein>
    <submittedName>
        <fullName evidence="1">12682_t:CDS:1</fullName>
    </submittedName>
</protein>
<feature type="non-terminal residue" evidence="1">
    <location>
        <position position="1"/>
    </location>
</feature>
<accession>A0A9N9J1W9</accession>
<organism evidence="1 2">
    <name type="scientific">Dentiscutata erythropus</name>
    <dbReference type="NCBI Taxonomy" id="1348616"/>
    <lineage>
        <taxon>Eukaryota</taxon>
        <taxon>Fungi</taxon>
        <taxon>Fungi incertae sedis</taxon>
        <taxon>Mucoromycota</taxon>
        <taxon>Glomeromycotina</taxon>
        <taxon>Glomeromycetes</taxon>
        <taxon>Diversisporales</taxon>
        <taxon>Gigasporaceae</taxon>
        <taxon>Dentiscutata</taxon>
    </lineage>
</organism>
<gene>
    <name evidence="1" type="ORF">DERYTH_LOCUS17827</name>
</gene>
<evidence type="ECO:0000313" key="2">
    <source>
        <dbReference type="Proteomes" id="UP000789405"/>
    </source>
</evidence>
<sequence>ESNNLLNPLIIENENIQQIFSTIIDYDEFNILVYEDPTNPLLSGIMDFANPYTLLKKIFSHRIINLLNDIEEFSFNSKVRIYLESLISDGNAEKPTDSWISDYDLQISNIQYLATKKYEDKQLNINESTYMEDMFTSVMKDFCMEDADLISICGELETTCSHHHRQGLYKESNEEHSLILPEININAENSMNAKNFESILPNVDKTKQGHKIDTGIGTRLMKENLVLFLTVESKKPGTDPANDKQKQLQEQCDQINKMFCFYEDKFRNFITEELLRLMHNLFVIGARILDDQLEITVYDIPGSLIGWCRLFRQNIFVPSRVQLKHHVVDYLESLVGIK</sequence>
<proteinExistence type="predicted"/>
<keyword evidence="2" id="KW-1185">Reference proteome</keyword>
<dbReference type="Proteomes" id="UP000789405">
    <property type="component" value="Unassembled WGS sequence"/>
</dbReference>
<evidence type="ECO:0000313" key="1">
    <source>
        <dbReference type="EMBL" id="CAG8761169.1"/>
    </source>
</evidence>
<dbReference type="EMBL" id="CAJVPY010017271">
    <property type="protein sequence ID" value="CAG8761169.1"/>
    <property type="molecule type" value="Genomic_DNA"/>
</dbReference>
<name>A0A9N9J1W9_9GLOM</name>